<dbReference type="EMBL" id="LCUF01000011">
    <property type="protein sequence ID" value="KQA23452.1"/>
    <property type="molecule type" value="Genomic_DNA"/>
</dbReference>
<protein>
    <submittedName>
        <fullName evidence="2">Uncharacterized protein</fullName>
    </submittedName>
</protein>
<dbReference type="Proteomes" id="UP000053724">
    <property type="component" value="Unassembled WGS sequence"/>
</dbReference>
<keyword evidence="1" id="KW-1133">Transmembrane helix</keyword>
<dbReference type="PATRIC" id="fig|1481663.8.peg.963"/>
<gene>
    <name evidence="2" type="ORF">AAY55_10415</name>
</gene>
<keyword evidence="1" id="KW-0472">Membrane</keyword>
<evidence type="ECO:0000256" key="1">
    <source>
        <dbReference type="SAM" id="Phobius"/>
    </source>
</evidence>
<organism evidence="2 3">
    <name type="scientific">Vibrio metoecus</name>
    <dbReference type="NCBI Taxonomy" id="1481663"/>
    <lineage>
        <taxon>Bacteria</taxon>
        <taxon>Pseudomonadati</taxon>
        <taxon>Pseudomonadota</taxon>
        <taxon>Gammaproteobacteria</taxon>
        <taxon>Vibrionales</taxon>
        <taxon>Vibrionaceae</taxon>
        <taxon>Vibrio</taxon>
    </lineage>
</organism>
<sequence length="81" mass="8898">MSSSAQLGQAYGNATLEKKQRKPKNMIEIALMIFMNLMVLTALISAVLQGAFCTHPQGFKRSAETGTVKLDLTQHFFLHSG</sequence>
<comment type="caution">
    <text evidence="2">The sequence shown here is derived from an EMBL/GenBank/DDBJ whole genome shotgun (WGS) entry which is preliminary data.</text>
</comment>
<keyword evidence="1" id="KW-0812">Transmembrane</keyword>
<feature type="transmembrane region" description="Helical" evidence="1">
    <location>
        <begin position="29"/>
        <end position="52"/>
    </location>
</feature>
<reference evidence="2 3" key="1">
    <citation type="journal article" date="2015" name="Genome Biol. Evol.">
        <title>The Dynamics of Genetic Interactions between Vibrio metoecus and Vibrio cholerae, Two Close Relatives Co-Occurring in the Environment.</title>
        <authorList>
            <person name="Orata F.D."/>
            <person name="Kirchberger P.C."/>
            <person name="Meheust R."/>
            <person name="Barlow E.J."/>
            <person name="Tarr C.L."/>
            <person name="Boucher Y."/>
        </authorList>
    </citation>
    <scope>NUCLEOTIDE SEQUENCE [LARGE SCALE GENOMIC DNA]</scope>
    <source>
        <strain evidence="2 3">08-2459</strain>
    </source>
</reference>
<evidence type="ECO:0000313" key="3">
    <source>
        <dbReference type="Proteomes" id="UP000053724"/>
    </source>
</evidence>
<proteinExistence type="predicted"/>
<name>A0A0Q0JQ58_VIBMT</name>
<evidence type="ECO:0000313" key="2">
    <source>
        <dbReference type="EMBL" id="KQA23452.1"/>
    </source>
</evidence>
<accession>A0A0Q0JQ58</accession>
<dbReference type="AlphaFoldDB" id="A0A0Q0JQ58"/>